<dbReference type="GeneID" id="105437077"/>
<proteinExistence type="inferred from homology"/>
<comment type="similarity">
    <text evidence="2">Belongs to the chloride channel MCLC family.</text>
</comment>
<evidence type="ECO:0000256" key="4">
    <source>
        <dbReference type="ARBA" id="ARBA00022692"/>
    </source>
</evidence>
<dbReference type="PANTHER" id="PTHR34093:SF1">
    <property type="entry name" value="CHLORIDE CHANNEL CLIC-LIKE PROTEIN 1"/>
    <property type="match status" value="1"/>
</dbReference>
<feature type="transmembrane region" description="Helical" evidence="8">
    <location>
        <begin position="12"/>
        <end position="29"/>
    </location>
</feature>
<keyword evidence="5 8" id="KW-1133">Transmembrane helix</keyword>
<evidence type="ECO:0000256" key="6">
    <source>
        <dbReference type="ARBA" id="ARBA00023136"/>
    </source>
</evidence>
<accession>A0A7M7PIN3</accession>
<evidence type="ECO:0000313" key="10">
    <source>
        <dbReference type="Proteomes" id="UP000007110"/>
    </source>
</evidence>
<dbReference type="InterPro" id="IPR009231">
    <property type="entry name" value="Chloride_chnl_CLIC-like"/>
</dbReference>
<organism evidence="9 10">
    <name type="scientific">Strongylocentrotus purpuratus</name>
    <name type="common">Purple sea urchin</name>
    <dbReference type="NCBI Taxonomy" id="7668"/>
    <lineage>
        <taxon>Eukaryota</taxon>
        <taxon>Metazoa</taxon>
        <taxon>Echinodermata</taxon>
        <taxon>Eleutherozoa</taxon>
        <taxon>Echinozoa</taxon>
        <taxon>Echinoidea</taxon>
        <taxon>Euechinoidea</taxon>
        <taxon>Echinacea</taxon>
        <taxon>Camarodonta</taxon>
        <taxon>Echinidea</taxon>
        <taxon>Strongylocentrotidae</taxon>
        <taxon>Strongylocentrotus</taxon>
    </lineage>
</organism>
<evidence type="ECO:0000256" key="5">
    <source>
        <dbReference type="ARBA" id="ARBA00022989"/>
    </source>
</evidence>
<dbReference type="InParanoid" id="A0A7M7PIN3"/>
<dbReference type="GO" id="GO:0005783">
    <property type="term" value="C:endoplasmic reticulum"/>
    <property type="evidence" value="ECO:0000318"/>
    <property type="project" value="GO_Central"/>
</dbReference>
<evidence type="ECO:0000256" key="2">
    <source>
        <dbReference type="ARBA" id="ARBA00005944"/>
    </source>
</evidence>
<feature type="region of interest" description="Disordered" evidence="7">
    <location>
        <begin position="161"/>
        <end position="185"/>
    </location>
</feature>
<evidence type="ECO:0000256" key="3">
    <source>
        <dbReference type="ARBA" id="ARBA00015571"/>
    </source>
</evidence>
<dbReference type="GO" id="GO:0005254">
    <property type="term" value="F:chloride channel activity"/>
    <property type="evidence" value="ECO:0000318"/>
    <property type="project" value="GO_Central"/>
</dbReference>
<keyword evidence="6 8" id="KW-0472">Membrane</keyword>
<dbReference type="OrthoDB" id="10037397at2759"/>
<dbReference type="RefSeq" id="XP_030852056.1">
    <property type="nucleotide sequence ID" value="XM_030996196.1"/>
</dbReference>
<dbReference type="Proteomes" id="UP000007110">
    <property type="component" value="Unassembled WGS sequence"/>
</dbReference>
<evidence type="ECO:0000313" key="9">
    <source>
        <dbReference type="EnsemblMetazoa" id="XP_030852056"/>
    </source>
</evidence>
<dbReference type="KEGG" id="spu:105437077"/>
<dbReference type="AlphaFoldDB" id="A0A7M7PIN3"/>
<sequence>MSSDIFFNRRSLAVIVVFIFVWNWIYFYQEENNHALNLIIPANCMPHKMTWVQALQEWFSSMTSIRTDECFEYYRIPLIRALSRTVNLFFIDTFRYIGQAIYECHEEILRDQPTHVGISALTACYGIGTIAVYFSYVLYISAEETTSTGSYPVTGFPNDIRSMSPPTKGNVGRRLQPRGGATGAR</sequence>
<evidence type="ECO:0000256" key="8">
    <source>
        <dbReference type="SAM" id="Phobius"/>
    </source>
</evidence>
<dbReference type="Pfam" id="PF05934">
    <property type="entry name" value="MCLC"/>
    <property type="match status" value="1"/>
</dbReference>
<comment type="subcellular location">
    <subcellularLocation>
        <location evidence="1">Membrane</location>
        <topology evidence="1">Multi-pass membrane protein</topology>
    </subcellularLocation>
</comment>
<name>A0A7M7PIN3_STRPU</name>
<evidence type="ECO:0000256" key="1">
    <source>
        <dbReference type="ARBA" id="ARBA00004141"/>
    </source>
</evidence>
<keyword evidence="4 8" id="KW-0812">Transmembrane</keyword>
<keyword evidence="10" id="KW-1185">Reference proteome</keyword>
<reference evidence="10" key="1">
    <citation type="submission" date="2015-02" db="EMBL/GenBank/DDBJ databases">
        <title>Genome sequencing for Strongylocentrotus purpuratus.</title>
        <authorList>
            <person name="Murali S."/>
            <person name="Liu Y."/>
            <person name="Vee V."/>
            <person name="English A."/>
            <person name="Wang M."/>
            <person name="Skinner E."/>
            <person name="Han Y."/>
            <person name="Muzny D.M."/>
            <person name="Worley K.C."/>
            <person name="Gibbs R.A."/>
        </authorList>
    </citation>
    <scope>NUCLEOTIDE SEQUENCE</scope>
</reference>
<dbReference type="EnsemblMetazoa" id="XM_030996196">
    <property type="protein sequence ID" value="XP_030852056"/>
    <property type="gene ID" value="LOC105437077"/>
</dbReference>
<evidence type="ECO:0000256" key="7">
    <source>
        <dbReference type="SAM" id="MobiDB-lite"/>
    </source>
</evidence>
<dbReference type="PANTHER" id="PTHR34093">
    <property type="entry name" value="CHLORIDE CHANNEL CLIC-LIKE PROTEIN 1"/>
    <property type="match status" value="1"/>
</dbReference>
<dbReference type="GO" id="GO:0016020">
    <property type="term" value="C:membrane"/>
    <property type="evidence" value="ECO:0000318"/>
    <property type="project" value="GO_Central"/>
</dbReference>
<reference evidence="9" key="2">
    <citation type="submission" date="2021-01" db="UniProtKB">
        <authorList>
            <consortium name="EnsemblMetazoa"/>
        </authorList>
    </citation>
    <scope>IDENTIFICATION</scope>
</reference>
<protein>
    <recommendedName>
        <fullName evidence="3">Chloride channel CLIC-like protein 1</fullName>
    </recommendedName>
</protein>